<dbReference type="AlphaFoldDB" id="A0A9N9HMP7"/>
<evidence type="ECO:0000313" key="4">
    <source>
        <dbReference type="Proteomes" id="UP000789759"/>
    </source>
</evidence>
<feature type="transmembrane region" description="Helical" evidence="2">
    <location>
        <begin position="37"/>
        <end position="58"/>
    </location>
</feature>
<evidence type="ECO:0000256" key="2">
    <source>
        <dbReference type="SAM" id="Phobius"/>
    </source>
</evidence>
<name>A0A9N9HMP7_9GLOM</name>
<keyword evidence="4" id="KW-1185">Reference proteome</keyword>
<feature type="transmembrane region" description="Helical" evidence="2">
    <location>
        <begin position="202"/>
        <end position="233"/>
    </location>
</feature>
<keyword evidence="2" id="KW-1133">Transmembrane helix</keyword>
<keyword evidence="2" id="KW-0472">Membrane</keyword>
<proteinExistence type="predicted"/>
<dbReference type="OrthoDB" id="2425634at2759"/>
<keyword evidence="2" id="KW-0812">Transmembrane</keyword>
<protein>
    <submittedName>
        <fullName evidence="3">14101_t:CDS:1</fullName>
    </submittedName>
</protein>
<dbReference type="Gene3D" id="1.20.1070.10">
    <property type="entry name" value="Rhodopsin 7-helix transmembrane proteins"/>
    <property type="match status" value="1"/>
</dbReference>
<sequence length="499" mass="56170">MVPANRTAIQIWIIFQLFNVIPLFFLCLQFLYKGKHYTMACLSLTTIFDCIISVPIALKYHFIDPDSTTSTPQNISTNDPIITNDTYSTNNTDTEFWNETSSEIWSGTSQEMSLILATDTTDLEPICIVQAFLLYSTQLSIGFWILCLMINMWLLLVKATNDIEVKWFKIHIIFSWCVPLFLTFATFMLLKSQANFGVTSSYYHCVVTGGLIHLATNHAPFLLCMFIGLGLGVQPLDDIFELISFIATSPICHMMTMLSPHINAYFNTILTFGLFLIFGTTKEALRSLFLCTCCFNVCGCSKLIFRHRTSIATFIGDPRQSSSSNNVTIIMDNGENGDLETDSEMEITIVESPPSTFGNLKRTTSFSKYKIGDDVLKFEEFRLNHILRSYSIGKNGRHNYGGSRKLDKNGGESTMNSVKSFKSFKSLNRYLENQQNDKNGKEIKQIGGNEYANDDNIVGNKITIGSTDNDQMISDTLPSTLPLQPIPFMQPKTPGSMRN</sequence>
<feature type="transmembrane region" description="Helical" evidence="2">
    <location>
        <begin position="12"/>
        <end position="31"/>
    </location>
</feature>
<organism evidence="3 4">
    <name type="scientific">Cetraspora pellucida</name>
    <dbReference type="NCBI Taxonomy" id="1433469"/>
    <lineage>
        <taxon>Eukaryota</taxon>
        <taxon>Fungi</taxon>
        <taxon>Fungi incertae sedis</taxon>
        <taxon>Mucoromycota</taxon>
        <taxon>Glomeromycotina</taxon>
        <taxon>Glomeromycetes</taxon>
        <taxon>Diversisporales</taxon>
        <taxon>Gigasporaceae</taxon>
        <taxon>Cetraspora</taxon>
    </lineage>
</organism>
<gene>
    <name evidence="3" type="ORF">CPELLU_LOCUS11512</name>
</gene>
<feature type="transmembrane region" description="Helical" evidence="2">
    <location>
        <begin position="264"/>
        <end position="281"/>
    </location>
</feature>
<accession>A0A9N9HMP7</accession>
<evidence type="ECO:0000256" key="1">
    <source>
        <dbReference type="SAM" id="MobiDB-lite"/>
    </source>
</evidence>
<feature type="transmembrane region" description="Helical" evidence="2">
    <location>
        <begin position="168"/>
        <end position="190"/>
    </location>
</feature>
<feature type="transmembrane region" description="Helical" evidence="2">
    <location>
        <begin position="132"/>
        <end position="156"/>
    </location>
</feature>
<dbReference type="EMBL" id="CAJVQA010010265">
    <property type="protein sequence ID" value="CAG8694987.1"/>
    <property type="molecule type" value="Genomic_DNA"/>
</dbReference>
<reference evidence="3" key="1">
    <citation type="submission" date="2021-06" db="EMBL/GenBank/DDBJ databases">
        <authorList>
            <person name="Kallberg Y."/>
            <person name="Tangrot J."/>
            <person name="Rosling A."/>
        </authorList>
    </citation>
    <scope>NUCLEOTIDE SEQUENCE</scope>
    <source>
        <strain evidence="3">FL966</strain>
    </source>
</reference>
<dbReference type="Proteomes" id="UP000789759">
    <property type="component" value="Unassembled WGS sequence"/>
</dbReference>
<feature type="region of interest" description="Disordered" evidence="1">
    <location>
        <begin position="477"/>
        <end position="499"/>
    </location>
</feature>
<comment type="caution">
    <text evidence="3">The sequence shown here is derived from an EMBL/GenBank/DDBJ whole genome shotgun (WGS) entry which is preliminary data.</text>
</comment>
<evidence type="ECO:0000313" key="3">
    <source>
        <dbReference type="EMBL" id="CAG8694987.1"/>
    </source>
</evidence>